<dbReference type="Pfam" id="PF00806">
    <property type="entry name" value="PUF"/>
    <property type="match status" value="8"/>
</dbReference>
<dbReference type="GO" id="GO:0010608">
    <property type="term" value="P:post-transcriptional regulation of gene expression"/>
    <property type="evidence" value="ECO:0007669"/>
    <property type="project" value="TreeGrafter"/>
</dbReference>
<accession>A0A812S8C3</accession>
<dbReference type="GO" id="GO:0005737">
    <property type="term" value="C:cytoplasm"/>
    <property type="evidence" value="ECO:0007669"/>
    <property type="project" value="UniProtKB-SubCell"/>
</dbReference>
<feature type="repeat" description="Pumilio" evidence="5">
    <location>
        <begin position="558"/>
        <end position="593"/>
    </location>
</feature>
<feature type="repeat" description="Pumilio" evidence="5">
    <location>
        <begin position="710"/>
        <end position="745"/>
    </location>
</feature>
<evidence type="ECO:0000256" key="3">
    <source>
        <dbReference type="ARBA" id="ARBA00022737"/>
    </source>
</evidence>
<feature type="repeat" description="Pumilio" evidence="5">
    <location>
        <begin position="493"/>
        <end position="521"/>
    </location>
</feature>
<feature type="compositionally biased region" description="Basic and acidic residues" evidence="6">
    <location>
        <begin position="362"/>
        <end position="376"/>
    </location>
</feature>
<dbReference type="InterPro" id="IPR001313">
    <property type="entry name" value="Pumilio_RNA-bd_rpt"/>
</dbReference>
<evidence type="ECO:0000256" key="5">
    <source>
        <dbReference type="PROSITE-ProRule" id="PRU00317"/>
    </source>
</evidence>
<dbReference type="SUPFAM" id="SSF48371">
    <property type="entry name" value="ARM repeat"/>
    <property type="match status" value="1"/>
</dbReference>
<protein>
    <submittedName>
        <fullName evidence="8">PUM2 protein</fullName>
    </submittedName>
</protein>
<name>A0A812S8C3_9DINO</name>
<dbReference type="FunFam" id="1.25.10.10:FF:000004">
    <property type="entry name" value="Pumilio homolog 1 isoform 2"/>
    <property type="match status" value="1"/>
</dbReference>
<dbReference type="PANTHER" id="PTHR12537">
    <property type="entry name" value="RNA BINDING PROTEIN PUMILIO-RELATED"/>
    <property type="match status" value="1"/>
</dbReference>
<feature type="compositionally biased region" description="Low complexity" evidence="6">
    <location>
        <begin position="297"/>
        <end position="312"/>
    </location>
</feature>
<keyword evidence="2" id="KW-0963">Cytoplasm</keyword>
<feature type="repeat" description="Pumilio" evidence="5">
    <location>
        <begin position="522"/>
        <end position="557"/>
    </location>
</feature>
<evidence type="ECO:0000256" key="4">
    <source>
        <dbReference type="ARBA" id="ARBA00022884"/>
    </source>
</evidence>
<dbReference type="AlphaFoldDB" id="A0A812S8C3"/>
<organism evidence="8 9">
    <name type="scientific">Symbiodinium natans</name>
    <dbReference type="NCBI Taxonomy" id="878477"/>
    <lineage>
        <taxon>Eukaryota</taxon>
        <taxon>Sar</taxon>
        <taxon>Alveolata</taxon>
        <taxon>Dinophyceae</taxon>
        <taxon>Suessiales</taxon>
        <taxon>Symbiodiniaceae</taxon>
        <taxon>Symbiodinium</taxon>
    </lineage>
</organism>
<comment type="caution">
    <text evidence="8">The sequence shown here is derived from an EMBL/GenBank/DDBJ whole genome shotgun (WGS) entry which is preliminary data.</text>
</comment>
<feature type="compositionally biased region" description="Basic and acidic residues" evidence="6">
    <location>
        <begin position="325"/>
        <end position="341"/>
    </location>
</feature>
<comment type="subcellular location">
    <subcellularLocation>
        <location evidence="1">Cytoplasm</location>
    </subcellularLocation>
</comment>
<feature type="compositionally biased region" description="Pro residues" evidence="6">
    <location>
        <begin position="268"/>
        <end position="287"/>
    </location>
</feature>
<evidence type="ECO:0000256" key="2">
    <source>
        <dbReference type="ARBA" id="ARBA00022490"/>
    </source>
</evidence>
<evidence type="ECO:0000313" key="9">
    <source>
        <dbReference type="Proteomes" id="UP000604046"/>
    </source>
</evidence>
<feature type="compositionally biased region" description="Pro residues" evidence="6">
    <location>
        <begin position="313"/>
        <end position="324"/>
    </location>
</feature>
<gene>
    <name evidence="8" type="primary">PUM2</name>
    <name evidence="8" type="ORF">SNAT2548_LOCUS26390</name>
</gene>
<sequence length="777" mass="83872">MQLPTDGSYEGELASSILLEEGDAPSRPELPGLRNPLLEPCPPFFTSGLGGLDEARGRAPYQRIEEAPHRTPTRTPSPVYQYGGGVINSFGEPDGIGLPPAKNAQAAPLGTPQRVPDSSAPAGGPSGSATCSGSETVRTVQQVGCASACRCERAVYDDDASTAAATTAATIAANATGMGPSLLTHACIVFAGQPDLSGFLVWTSPSSPSLSFITANSASSLHRLYRFVAFVPRTFFYVLALAPCLLSRCPFGLNGEVTVFPSKVAQPQPQPSQPGPAQPGPAQPAAPGPTNAFPAISPLTTLSSLGASGLPTSAPPSAPPPPAPRKAERQERDKEPKEKENVLSPSQALPPGPQPPRPVAPESKKTKARRDKEPKHAPQPQQHEPGAIAPGSASLNRASDKGGGKGDRRRRSGGQVEAGDDRAASKLRPQATSPLIEHLKARERLVDLAELSGHISEIAQDQYGSRLIQQKLEVASDEQKQMAFKQVLQKMSQLTTDVFGNYVIQKFFEYGNSEQRRILAEQLVGQVLKLSLQMYGCRVVQKALDSVPIEQQVLLIGELKGHVIKCIEDQHGNHVIQKCIERLPTDRIGFIVDSFAGQASRMAKHCYGCRVIQRLIEYCASAQISALLDEVLGCCMELATDQYGNYVVQHVMEHSSRPGDRQQVMNIVRKNILSLSCHKYASNVIEKALQCATPEERSHLVEAITGQQGDPHPPLLVMMRDRFGNYIVQRVIALAQSPQRDLLFWKLREHMPVLKKSNTYGKHIISALERAQTSPKD</sequence>
<feature type="compositionally biased region" description="Pro residues" evidence="6">
    <location>
        <begin position="348"/>
        <end position="359"/>
    </location>
</feature>
<evidence type="ECO:0000256" key="6">
    <source>
        <dbReference type="SAM" id="MobiDB-lite"/>
    </source>
</evidence>
<keyword evidence="9" id="KW-1185">Reference proteome</keyword>
<feature type="repeat" description="Pumilio" evidence="5">
    <location>
        <begin position="630"/>
        <end position="666"/>
    </location>
</feature>
<dbReference type="PANTHER" id="PTHR12537:SF12">
    <property type="entry name" value="MATERNAL PROTEIN PUMILIO"/>
    <property type="match status" value="1"/>
</dbReference>
<feature type="region of interest" description="Disordered" evidence="6">
    <location>
        <begin position="1"/>
        <end position="41"/>
    </location>
</feature>
<dbReference type="GO" id="GO:0003729">
    <property type="term" value="F:mRNA binding"/>
    <property type="evidence" value="ECO:0007669"/>
    <property type="project" value="TreeGrafter"/>
</dbReference>
<dbReference type="InterPro" id="IPR011989">
    <property type="entry name" value="ARM-like"/>
</dbReference>
<dbReference type="OrthoDB" id="668540at2759"/>
<feature type="domain" description="PUM-HD" evidence="7">
    <location>
        <begin position="427"/>
        <end position="772"/>
    </location>
</feature>
<dbReference type="InterPro" id="IPR033712">
    <property type="entry name" value="Pumilio_RNA-bd"/>
</dbReference>
<dbReference type="PROSITE" id="PS50303">
    <property type="entry name" value="PUM_HD"/>
    <property type="match status" value="1"/>
</dbReference>
<feature type="compositionally biased region" description="Low complexity" evidence="6">
    <location>
        <begin position="116"/>
        <end position="133"/>
    </location>
</feature>
<feature type="repeat" description="Pumilio" evidence="5">
    <location>
        <begin position="667"/>
        <end position="702"/>
    </location>
</feature>
<evidence type="ECO:0000256" key="1">
    <source>
        <dbReference type="ARBA" id="ARBA00004496"/>
    </source>
</evidence>
<reference evidence="8" key="1">
    <citation type="submission" date="2021-02" db="EMBL/GenBank/DDBJ databases">
        <authorList>
            <person name="Dougan E. K."/>
            <person name="Rhodes N."/>
            <person name="Thang M."/>
            <person name="Chan C."/>
        </authorList>
    </citation>
    <scope>NUCLEOTIDE SEQUENCE</scope>
</reference>
<dbReference type="Proteomes" id="UP000604046">
    <property type="component" value="Unassembled WGS sequence"/>
</dbReference>
<evidence type="ECO:0000313" key="8">
    <source>
        <dbReference type="EMBL" id="CAE7470447.1"/>
    </source>
</evidence>
<feature type="region of interest" description="Disordered" evidence="6">
    <location>
        <begin position="264"/>
        <end position="435"/>
    </location>
</feature>
<dbReference type="SMART" id="SM00025">
    <property type="entry name" value="Pumilio"/>
    <property type="match status" value="8"/>
</dbReference>
<feature type="repeat" description="Pumilio" evidence="5">
    <location>
        <begin position="450"/>
        <end position="489"/>
    </location>
</feature>
<dbReference type="PROSITE" id="PS50302">
    <property type="entry name" value="PUM"/>
    <property type="match status" value="8"/>
</dbReference>
<keyword evidence="4" id="KW-0694">RNA-binding</keyword>
<dbReference type="InterPro" id="IPR033133">
    <property type="entry name" value="PUM-HD"/>
</dbReference>
<evidence type="ECO:0000259" key="7">
    <source>
        <dbReference type="PROSITE" id="PS50303"/>
    </source>
</evidence>
<proteinExistence type="predicted"/>
<feature type="repeat" description="Pumilio" evidence="5">
    <location>
        <begin position="594"/>
        <end position="629"/>
    </location>
</feature>
<dbReference type="EMBL" id="CAJNDS010002429">
    <property type="protein sequence ID" value="CAE7470447.1"/>
    <property type="molecule type" value="Genomic_DNA"/>
</dbReference>
<dbReference type="CDD" id="cd07920">
    <property type="entry name" value="Pumilio"/>
    <property type="match status" value="1"/>
</dbReference>
<dbReference type="InterPro" id="IPR016024">
    <property type="entry name" value="ARM-type_fold"/>
</dbReference>
<feature type="region of interest" description="Disordered" evidence="6">
    <location>
        <begin position="66"/>
        <end position="133"/>
    </location>
</feature>
<keyword evidence="3" id="KW-0677">Repeat</keyword>
<dbReference type="Gene3D" id="1.25.10.10">
    <property type="entry name" value="Leucine-rich Repeat Variant"/>
    <property type="match status" value="1"/>
</dbReference>